<dbReference type="Proteomes" id="UP000050794">
    <property type="component" value="Unassembled WGS sequence"/>
</dbReference>
<evidence type="ECO:0000256" key="1">
    <source>
        <dbReference type="SAM" id="Coils"/>
    </source>
</evidence>
<dbReference type="EMBL" id="UYWY01023781">
    <property type="protein sequence ID" value="VDM47980.1"/>
    <property type="molecule type" value="Genomic_DNA"/>
</dbReference>
<feature type="coiled-coil region" evidence="1">
    <location>
        <begin position="696"/>
        <end position="791"/>
    </location>
</feature>
<feature type="coiled-coil region" evidence="1">
    <location>
        <begin position="69"/>
        <end position="165"/>
    </location>
</feature>
<keyword evidence="3" id="KW-1185">Reference proteome</keyword>
<dbReference type="Gene3D" id="1.20.5.1700">
    <property type="match status" value="1"/>
</dbReference>
<reference evidence="2 3" key="2">
    <citation type="submission" date="2018-11" db="EMBL/GenBank/DDBJ databases">
        <authorList>
            <consortium name="Pathogen Informatics"/>
        </authorList>
    </citation>
    <scope>NUCLEOTIDE SEQUENCE [LARGE SCALE GENOMIC DNA]</scope>
</reference>
<dbReference type="PANTHER" id="PTHR47357">
    <property type="entry name" value="COP1-INTERACTIVE PROTEIN 1"/>
    <property type="match status" value="1"/>
</dbReference>
<dbReference type="Gene3D" id="1.10.287.1490">
    <property type="match status" value="2"/>
</dbReference>
<protein>
    <submittedName>
        <fullName evidence="4">GRIP domain-containing protein</fullName>
    </submittedName>
</protein>
<organism evidence="3 4">
    <name type="scientific">Toxocara canis</name>
    <name type="common">Canine roundworm</name>
    <dbReference type="NCBI Taxonomy" id="6265"/>
    <lineage>
        <taxon>Eukaryota</taxon>
        <taxon>Metazoa</taxon>
        <taxon>Ecdysozoa</taxon>
        <taxon>Nematoda</taxon>
        <taxon>Chromadorea</taxon>
        <taxon>Rhabditida</taxon>
        <taxon>Spirurina</taxon>
        <taxon>Ascaridomorpha</taxon>
        <taxon>Ascaridoidea</taxon>
        <taxon>Toxocaridae</taxon>
        <taxon>Toxocara</taxon>
    </lineage>
</organism>
<dbReference type="PANTHER" id="PTHR47357:SF1">
    <property type="entry name" value="SPINDLE POLE BODY COMPONENT 110"/>
    <property type="match status" value="1"/>
</dbReference>
<dbReference type="GO" id="GO:0005856">
    <property type="term" value="C:cytoskeleton"/>
    <property type="evidence" value="ECO:0007669"/>
    <property type="project" value="TreeGrafter"/>
</dbReference>
<reference evidence="4" key="1">
    <citation type="submission" date="2016-06" db="UniProtKB">
        <authorList>
            <consortium name="WormBaseParasite"/>
        </authorList>
    </citation>
    <scope>IDENTIFICATION</scope>
</reference>
<feature type="coiled-coil region" evidence="1">
    <location>
        <begin position="248"/>
        <end position="610"/>
    </location>
</feature>
<evidence type="ECO:0000313" key="4">
    <source>
        <dbReference type="WBParaSite" id="TCNE_0001665801-mRNA-1"/>
    </source>
</evidence>
<dbReference type="AlphaFoldDB" id="A0A183V7D7"/>
<name>A0A183V7D7_TOXCA</name>
<evidence type="ECO:0000313" key="3">
    <source>
        <dbReference type="Proteomes" id="UP000050794"/>
    </source>
</evidence>
<evidence type="ECO:0000313" key="2">
    <source>
        <dbReference type="EMBL" id="VDM47980.1"/>
    </source>
</evidence>
<accession>A0A183V7D7</accession>
<sequence>MKLREYLDSSVTERVERELAVEREKIYQLEKSKDELISKLEWSLGEHKQWLGDARSRISQLEGEISGQAAEFERTRLDLQAAIDRLHEKNCHLKHELHEVTTENERLKGELEKLKAEFSEGHPELKEQIEELKGQLAAKEHEARISGLEAELNALRTQGEEMTMRLQHSDEAAFRPEIDNLKAQILEKENELQRLRPVEETKNNEIGALRGENDWLKGELSAKDGHINDLNKLKNDAEWSLGEHRQWLSNANNRLSELENSINEKNTLIDSMHQEIQRLQKLIAEMPEQKDTAEETQQSTFQLRERIVELESKLHEVEKSLSEAPNVDELKINDLTNCLSDKERQIESMQKEIDELRIVKLQEGERLGQEELQQLHDRISDLEQQLSNVPKPDEIKISGLEAELHSKSEALNALQAQRDTSVGEDPMIARLESNVAELREELRQVTEEKIEKERENEGINKMVQGLLEDLNDKNRQLDELNKLKNDTEWKLGEHRQWLSDANNRIGELERALESKNDEADRLLGESRETIANLQQQTNDLSGQIEQLKRDKEVLEQKLETPIEKQAVQMAAAVPTEPHDGMDGDQLQAELLKKEELLDRMNREASNKDEEIKIGQLTSEVNEKSRIIDILHHQLEELKKALDATGDAKKLMDEIKEKNRIIDDLNKLKNDTEWSLGEHKQWLNDANNRANGFENACKDKDAIIDALRKEMEELKTASSEIPHGALLSEGEDLAKLHENIQNLEEKLRDAERAIAEAPKGDEIKASSLENAMKEKDAMIERLHKEIDDLKKVCCAQNLEEEM</sequence>
<keyword evidence="1" id="KW-0175">Coiled coil</keyword>
<proteinExistence type="predicted"/>
<dbReference type="GO" id="GO:0005200">
    <property type="term" value="F:structural constituent of cytoskeleton"/>
    <property type="evidence" value="ECO:0007669"/>
    <property type="project" value="TreeGrafter"/>
</dbReference>
<gene>
    <name evidence="2" type="ORF">TCNE_LOCUS16659</name>
</gene>
<dbReference type="WBParaSite" id="TCNE_0001665801-mRNA-1">
    <property type="protein sequence ID" value="TCNE_0001665801-mRNA-1"/>
    <property type="gene ID" value="TCNE_0001665801"/>
</dbReference>